<proteinExistence type="predicted"/>
<feature type="compositionally biased region" description="Basic and acidic residues" evidence="1">
    <location>
        <begin position="299"/>
        <end position="336"/>
    </location>
</feature>
<dbReference type="Proteomes" id="UP000887116">
    <property type="component" value="Unassembled WGS sequence"/>
</dbReference>
<dbReference type="AlphaFoldDB" id="A0A8X6HDP4"/>
<feature type="compositionally biased region" description="Low complexity" evidence="1">
    <location>
        <begin position="285"/>
        <end position="296"/>
    </location>
</feature>
<keyword evidence="3" id="KW-1185">Reference proteome</keyword>
<name>A0A8X6HDP4_TRICU</name>
<evidence type="ECO:0000313" key="2">
    <source>
        <dbReference type="EMBL" id="GFR21463.1"/>
    </source>
</evidence>
<gene>
    <name evidence="2" type="primary">NCL1_21606</name>
    <name evidence="2" type="ORF">TNCT_509431</name>
</gene>
<sequence>MKFKIGSRIIFLHDSSKCRKCKCYIEFYRKLKRRKSSSQEKDVKYRGIISYCRFILSVEVKSSHLNGSKKQSYDWPSKLSFDCLFNEWNLKREFREKANQYKYSGIKVRIDDTVKRQPKTYPALFVCKEQAVDETNKINFVKGSPSSDNHVEDCNHSGPTRYSKISKRKSYWRAAKDNAAKTNISTESVGTRKRKNITEDLETNGNYEDDLYAKKKFFKIPNMSEENSIGSEILDIATPAFPLTPKERSMSPICEDCYDITELNNCRKGAEKYQSRRNKKKWKKQTSSSSTKNYSSPNERSEPEKTKKRLLETIERLKQVKRDQDNEDSNSDHYFSDLDDEKEYN</sequence>
<evidence type="ECO:0000313" key="3">
    <source>
        <dbReference type="Proteomes" id="UP000887116"/>
    </source>
</evidence>
<dbReference type="EMBL" id="BMAO01028031">
    <property type="protein sequence ID" value="GFR21463.1"/>
    <property type="molecule type" value="Genomic_DNA"/>
</dbReference>
<reference evidence="2" key="1">
    <citation type="submission" date="2020-07" db="EMBL/GenBank/DDBJ databases">
        <title>Multicomponent nature underlies the extraordinary mechanical properties of spider dragline silk.</title>
        <authorList>
            <person name="Kono N."/>
            <person name="Nakamura H."/>
            <person name="Mori M."/>
            <person name="Yoshida Y."/>
            <person name="Ohtoshi R."/>
            <person name="Malay A.D."/>
            <person name="Moran D.A.P."/>
            <person name="Tomita M."/>
            <person name="Numata K."/>
            <person name="Arakawa K."/>
        </authorList>
    </citation>
    <scope>NUCLEOTIDE SEQUENCE</scope>
</reference>
<accession>A0A8X6HDP4</accession>
<evidence type="ECO:0000256" key="1">
    <source>
        <dbReference type="SAM" id="MobiDB-lite"/>
    </source>
</evidence>
<feature type="region of interest" description="Disordered" evidence="1">
    <location>
        <begin position="270"/>
        <end position="345"/>
    </location>
</feature>
<organism evidence="2 3">
    <name type="scientific">Trichonephila clavata</name>
    <name type="common">Joro spider</name>
    <name type="synonym">Nephila clavata</name>
    <dbReference type="NCBI Taxonomy" id="2740835"/>
    <lineage>
        <taxon>Eukaryota</taxon>
        <taxon>Metazoa</taxon>
        <taxon>Ecdysozoa</taxon>
        <taxon>Arthropoda</taxon>
        <taxon>Chelicerata</taxon>
        <taxon>Arachnida</taxon>
        <taxon>Araneae</taxon>
        <taxon>Araneomorphae</taxon>
        <taxon>Entelegynae</taxon>
        <taxon>Araneoidea</taxon>
        <taxon>Nephilidae</taxon>
        <taxon>Trichonephila</taxon>
    </lineage>
</organism>
<dbReference type="OrthoDB" id="6434246at2759"/>
<feature type="compositionally biased region" description="Basic residues" evidence="1">
    <location>
        <begin position="275"/>
        <end position="284"/>
    </location>
</feature>
<protein>
    <submittedName>
        <fullName evidence="2">Uncharacterized protein</fullName>
    </submittedName>
</protein>
<comment type="caution">
    <text evidence="2">The sequence shown here is derived from an EMBL/GenBank/DDBJ whole genome shotgun (WGS) entry which is preliminary data.</text>
</comment>